<evidence type="ECO:0000256" key="3">
    <source>
        <dbReference type="RuleBase" id="RU362119"/>
    </source>
</evidence>
<gene>
    <name evidence="8" type="ORF">SCF082_LOCUS44249</name>
</gene>
<keyword evidence="3" id="KW-0547">Nucleotide-binding</keyword>
<dbReference type="SUPFAM" id="SSF56300">
    <property type="entry name" value="Metallo-dependent phosphatases"/>
    <property type="match status" value="1"/>
</dbReference>
<keyword evidence="5" id="KW-0472">Membrane</keyword>
<keyword evidence="5" id="KW-1133">Transmembrane helix</keyword>
<feature type="domain" description="5'-Nucleotidase C-terminal" evidence="7">
    <location>
        <begin position="475"/>
        <end position="621"/>
    </location>
</feature>
<dbReference type="InterPro" id="IPR029052">
    <property type="entry name" value="Metallo-depent_PP-like"/>
</dbReference>
<protein>
    <submittedName>
        <fullName evidence="8">3'-cyclic-nucleotide 2'-phosphodiesterase/3'-nucleotidase</fullName>
    </submittedName>
</protein>
<feature type="region of interest" description="Disordered" evidence="4">
    <location>
        <begin position="1"/>
        <end position="25"/>
    </location>
</feature>
<comment type="similarity">
    <text evidence="1 3">Belongs to the 5'-nucleotidase family.</text>
</comment>
<dbReference type="EMBL" id="CAXAMM010040573">
    <property type="protein sequence ID" value="CAK9094116.1"/>
    <property type="molecule type" value="Genomic_DNA"/>
</dbReference>
<dbReference type="SUPFAM" id="SSF55816">
    <property type="entry name" value="5'-nucleotidase (syn. UDP-sugar hydrolase), C-terminal domain"/>
    <property type="match status" value="1"/>
</dbReference>
<keyword evidence="3" id="KW-0378">Hydrolase</keyword>
<keyword evidence="9" id="KW-1185">Reference proteome</keyword>
<feature type="compositionally biased region" description="Basic and acidic residues" evidence="4">
    <location>
        <begin position="1"/>
        <end position="19"/>
    </location>
</feature>
<keyword evidence="5" id="KW-0812">Transmembrane</keyword>
<name>A0ABP0R479_9DINO</name>
<evidence type="ECO:0000256" key="1">
    <source>
        <dbReference type="ARBA" id="ARBA00006654"/>
    </source>
</evidence>
<evidence type="ECO:0000259" key="7">
    <source>
        <dbReference type="Pfam" id="PF02872"/>
    </source>
</evidence>
<dbReference type="InterPro" id="IPR008334">
    <property type="entry name" value="5'-Nucleotdase_C"/>
</dbReference>
<dbReference type="PRINTS" id="PR01607">
    <property type="entry name" value="APYRASEFAMLY"/>
</dbReference>
<dbReference type="Pfam" id="PF02872">
    <property type="entry name" value="5_nucleotid_C"/>
    <property type="match status" value="1"/>
</dbReference>
<evidence type="ECO:0000256" key="4">
    <source>
        <dbReference type="SAM" id="MobiDB-lite"/>
    </source>
</evidence>
<dbReference type="Gene3D" id="3.60.21.10">
    <property type="match status" value="1"/>
</dbReference>
<dbReference type="Pfam" id="PF00149">
    <property type="entry name" value="Metallophos"/>
    <property type="match status" value="1"/>
</dbReference>
<organism evidence="8 9">
    <name type="scientific">Durusdinium trenchii</name>
    <dbReference type="NCBI Taxonomy" id="1381693"/>
    <lineage>
        <taxon>Eukaryota</taxon>
        <taxon>Sar</taxon>
        <taxon>Alveolata</taxon>
        <taxon>Dinophyceae</taxon>
        <taxon>Suessiales</taxon>
        <taxon>Symbiodiniaceae</taxon>
        <taxon>Durusdinium</taxon>
    </lineage>
</organism>
<feature type="transmembrane region" description="Helical" evidence="5">
    <location>
        <begin position="29"/>
        <end position="47"/>
    </location>
</feature>
<accession>A0ABP0R479</accession>
<dbReference type="Gene3D" id="3.90.780.10">
    <property type="entry name" value="5'-Nucleotidase, C-terminal domain"/>
    <property type="match status" value="1"/>
</dbReference>
<keyword evidence="2" id="KW-0732">Signal</keyword>
<proteinExistence type="inferred from homology"/>
<evidence type="ECO:0000313" key="9">
    <source>
        <dbReference type="Proteomes" id="UP001642464"/>
    </source>
</evidence>
<feature type="domain" description="Calcineurin-like phosphoesterase" evidence="6">
    <location>
        <begin position="182"/>
        <end position="400"/>
    </location>
</feature>
<dbReference type="InterPro" id="IPR004843">
    <property type="entry name" value="Calcineurin-like_PHP"/>
</dbReference>
<sequence>MDERGSLLEPHHLADRADPSPRSAPLRRGLAACATAAALVAAVVLVLHARVLRRDGRGAAERGSLRHDAERSSDGTGETLASLCYAASEQRLKLGLTEIPPGACHIHSGFCRGPDDRLEYHDCDGDDILDPYCVAFDKLSFGYISSKGNCRNNWPNGLCLNQDEPSIANAEKVVPALANEITIIHFNDVYEMAGVLKDGTRKGGMSRAAYVIERARKRNPDRTLVVFAGDLLSPSVLSDLFQGRQAVDVLNYLNLTAASLGNHEFDFGVDVLRQRMQESKFPWLNLNLMDEHGRLLAGTQKHKIIDLPYAPRWSKEPNTKTTRLCLFGVAYDLLQTLYKDKERLRYKDAQEAAVQEARELRKTHQCSVVLALTHQFAKDDCALAKAAGKDLDLILGGHDHFTDLRSDCGHATYLKADSDLKTQWVMTMMLDDEGFSESIEGKLLSLTDQDPFSPSVHDKVVQWEERGQAELGKRIGCSTVPLDTRESQVRQQETGVGNFIADAVQAMHKTDVVLIAGGTIRGNKVFPAGNLSKKVLTELHPFGNSIVKLWVTGRELRTYIDDMLGCYSKVCGRFVNVAGVSFHFDPSMPSGHRVTHLAWRNGTALLPDGTLTVAMTDYAFSTSGWQKHRLFDMVTTNDAIPLVLAIYSAVEVAAQHGHCVAPKVEGRMVKKSTNS</sequence>
<evidence type="ECO:0000256" key="5">
    <source>
        <dbReference type="SAM" id="Phobius"/>
    </source>
</evidence>
<dbReference type="PANTHER" id="PTHR11575:SF48">
    <property type="entry name" value="5'-NUCLEOTIDASE"/>
    <property type="match status" value="1"/>
</dbReference>
<dbReference type="PANTHER" id="PTHR11575">
    <property type="entry name" value="5'-NUCLEOTIDASE-RELATED"/>
    <property type="match status" value="1"/>
</dbReference>
<evidence type="ECO:0000256" key="2">
    <source>
        <dbReference type="ARBA" id="ARBA00022729"/>
    </source>
</evidence>
<dbReference type="InterPro" id="IPR006179">
    <property type="entry name" value="5_nucleotidase/apyrase"/>
</dbReference>
<reference evidence="8 9" key="1">
    <citation type="submission" date="2024-02" db="EMBL/GenBank/DDBJ databases">
        <authorList>
            <person name="Chen Y."/>
            <person name="Shah S."/>
            <person name="Dougan E. K."/>
            <person name="Thang M."/>
            <person name="Chan C."/>
        </authorList>
    </citation>
    <scope>NUCLEOTIDE SEQUENCE [LARGE SCALE GENOMIC DNA]</scope>
</reference>
<dbReference type="InterPro" id="IPR036907">
    <property type="entry name" value="5'-Nucleotdase_C_sf"/>
</dbReference>
<evidence type="ECO:0000313" key="8">
    <source>
        <dbReference type="EMBL" id="CAK9094116.1"/>
    </source>
</evidence>
<comment type="caution">
    <text evidence="8">The sequence shown here is derived from an EMBL/GenBank/DDBJ whole genome shotgun (WGS) entry which is preliminary data.</text>
</comment>
<dbReference type="Proteomes" id="UP001642464">
    <property type="component" value="Unassembled WGS sequence"/>
</dbReference>
<evidence type="ECO:0000259" key="6">
    <source>
        <dbReference type="Pfam" id="PF00149"/>
    </source>
</evidence>